<dbReference type="SUPFAM" id="SSF46689">
    <property type="entry name" value="Homeodomain-like"/>
    <property type="match status" value="1"/>
</dbReference>
<proteinExistence type="predicted"/>
<reference evidence="7 8" key="1">
    <citation type="submission" date="2024-10" db="EMBL/GenBank/DDBJ databases">
        <title>The Natural Products Discovery Center: Release of the First 8490 Sequenced Strains for Exploring Actinobacteria Biosynthetic Diversity.</title>
        <authorList>
            <person name="Kalkreuter E."/>
            <person name="Kautsar S.A."/>
            <person name="Yang D."/>
            <person name="Bader C.D."/>
            <person name="Teijaro C.N."/>
            <person name="Fluegel L."/>
            <person name="Davis C.M."/>
            <person name="Simpson J.R."/>
            <person name="Lauterbach L."/>
            <person name="Steele A.D."/>
            <person name="Gui C."/>
            <person name="Meng S."/>
            <person name="Li G."/>
            <person name="Viehrig K."/>
            <person name="Ye F."/>
            <person name="Su P."/>
            <person name="Kiefer A.F."/>
            <person name="Nichols A."/>
            <person name="Cepeda A.J."/>
            <person name="Yan W."/>
            <person name="Fan B."/>
            <person name="Jiang Y."/>
            <person name="Adhikari A."/>
            <person name="Zheng C.-J."/>
            <person name="Schuster L."/>
            <person name="Cowan T.M."/>
            <person name="Smanski M.J."/>
            <person name="Chevrette M.G."/>
            <person name="De Carvalho L.P.S."/>
            <person name="Shen B."/>
        </authorList>
    </citation>
    <scope>NUCLEOTIDE SEQUENCE [LARGE SCALE GENOMIC DNA]</scope>
    <source>
        <strain evidence="7 8">NPDC049639</strain>
    </source>
</reference>
<keyword evidence="3" id="KW-0804">Transcription</keyword>
<accession>A0ABW8ARV4</accession>
<dbReference type="PANTHER" id="PTHR30055">
    <property type="entry name" value="HTH-TYPE TRANSCRIPTIONAL REGULATOR RUTR"/>
    <property type="match status" value="1"/>
</dbReference>
<feature type="region of interest" description="Disordered" evidence="5">
    <location>
        <begin position="1"/>
        <end position="29"/>
    </location>
</feature>
<evidence type="ECO:0000256" key="4">
    <source>
        <dbReference type="PROSITE-ProRule" id="PRU00335"/>
    </source>
</evidence>
<dbReference type="RefSeq" id="WP_398282624.1">
    <property type="nucleotide sequence ID" value="NZ_JBITLV010000005.1"/>
</dbReference>
<dbReference type="Proteomes" id="UP001612915">
    <property type="component" value="Unassembled WGS sequence"/>
</dbReference>
<sequence length="216" mass="24356">MSASASTEASPEVRRPYARQAPADRHDDRRVQLAESALKTLGDLGYARSSLREIAANSPFSHGVVHYYFHDKLELIIFCVRHYKSRCVHRYDAVVADSRTPEELVEAFGDKLVETLREEAPMHRLWYDLRAQSMFEASLREAVTQIDRTLEDMIWRVVSTYAELSGTQVLPTSNAAYGLLDGVFQQALLAFGSGDDDAPERLAGQVRDLMPLLLVR</sequence>
<name>A0ABW8ARV4_9ACTN</name>
<protein>
    <submittedName>
        <fullName evidence="7">TetR/AcrR family transcriptional regulator</fullName>
    </submittedName>
</protein>
<evidence type="ECO:0000256" key="3">
    <source>
        <dbReference type="ARBA" id="ARBA00023163"/>
    </source>
</evidence>
<evidence type="ECO:0000256" key="5">
    <source>
        <dbReference type="SAM" id="MobiDB-lite"/>
    </source>
</evidence>
<evidence type="ECO:0000313" key="7">
    <source>
        <dbReference type="EMBL" id="MFI7588683.1"/>
    </source>
</evidence>
<evidence type="ECO:0000313" key="8">
    <source>
        <dbReference type="Proteomes" id="UP001612915"/>
    </source>
</evidence>
<evidence type="ECO:0000256" key="2">
    <source>
        <dbReference type="ARBA" id="ARBA00023125"/>
    </source>
</evidence>
<evidence type="ECO:0000259" key="6">
    <source>
        <dbReference type="PROSITE" id="PS50977"/>
    </source>
</evidence>
<comment type="caution">
    <text evidence="7">The sequence shown here is derived from an EMBL/GenBank/DDBJ whole genome shotgun (WGS) entry which is preliminary data.</text>
</comment>
<dbReference type="SUPFAM" id="SSF48498">
    <property type="entry name" value="Tetracyclin repressor-like, C-terminal domain"/>
    <property type="match status" value="1"/>
</dbReference>
<dbReference type="EMBL" id="JBITLV010000005">
    <property type="protein sequence ID" value="MFI7588683.1"/>
    <property type="molecule type" value="Genomic_DNA"/>
</dbReference>
<dbReference type="InterPro" id="IPR036271">
    <property type="entry name" value="Tet_transcr_reg_TetR-rel_C_sf"/>
</dbReference>
<feature type="domain" description="HTH tetR-type" evidence="6">
    <location>
        <begin position="27"/>
        <end position="87"/>
    </location>
</feature>
<dbReference type="PROSITE" id="PS50977">
    <property type="entry name" value="HTH_TETR_2"/>
    <property type="match status" value="1"/>
</dbReference>
<feature type="DNA-binding region" description="H-T-H motif" evidence="4">
    <location>
        <begin position="50"/>
        <end position="69"/>
    </location>
</feature>
<evidence type="ECO:0000256" key="1">
    <source>
        <dbReference type="ARBA" id="ARBA00023015"/>
    </source>
</evidence>
<organism evidence="7 8">
    <name type="scientific">Spongisporangium articulatum</name>
    <dbReference type="NCBI Taxonomy" id="3362603"/>
    <lineage>
        <taxon>Bacteria</taxon>
        <taxon>Bacillati</taxon>
        <taxon>Actinomycetota</taxon>
        <taxon>Actinomycetes</taxon>
        <taxon>Kineosporiales</taxon>
        <taxon>Kineosporiaceae</taxon>
        <taxon>Spongisporangium</taxon>
    </lineage>
</organism>
<gene>
    <name evidence="7" type="ORF">ACIB24_16550</name>
</gene>
<keyword evidence="8" id="KW-1185">Reference proteome</keyword>
<keyword evidence="1" id="KW-0805">Transcription regulation</keyword>
<dbReference type="InterPro" id="IPR009057">
    <property type="entry name" value="Homeodomain-like_sf"/>
</dbReference>
<dbReference type="InterPro" id="IPR050109">
    <property type="entry name" value="HTH-type_TetR-like_transc_reg"/>
</dbReference>
<dbReference type="InterPro" id="IPR001647">
    <property type="entry name" value="HTH_TetR"/>
</dbReference>
<keyword evidence="2 4" id="KW-0238">DNA-binding</keyword>
<dbReference type="PANTHER" id="PTHR30055:SF234">
    <property type="entry name" value="HTH-TYPE TRANSCRIPTIONAL REGULATOR BETI"/>
    <property type="match status" value="1"/>
</dbReference>
<dbReference type="Gene3D" id="1.10.357.10">
    <property type="entry name" value="Tetracycline Repressor, domain 2"/>
    <property type="match status" value="1"/>
</dbReference>